<feature type="non-terminal residue" evidence="3">
    <location>
        <position position="363"/>
    </location>
</feature>
<dbReference type="EMBL" id="LAZR01062186">
    <property type="protein sequence ID" value="KKK62048.1"/>
    <property type="molecule type" value="Genomic_DNA"/>
</dbReference>
<gene>
    <name evidence="3" type="ORF">LCGC14_3008230</name>
</gene>
<dbReference type="InterPro" id="IPR003692">
    <property type="entry name" value="Hydantoinase_B"/>
</dbReference>
<reference evidence="3" key="1">
    <citation type="journal article" date="2015" name="Nature">
        <title>Complex archaea that bridge the gap between prokaryotes and eukaryotes.</title>
        <authorList>
            <person name="Spang A."/>
            <person name="Saw J.H."/>
            <person name="Jorgensen S.L."/>
            <person name="Zaremba-Niedzwiedzka K."/>
            <person name="Martijn J."/>
            <person name="Lind A.E."/>
            <person name="van Eijk R."/>
            <person name="Schleper C."/>
            <person name="Guy L."/>
            <person name="Ettema T.J."/>
        </authorList>
    </citation>
    <scope>NUCLEOTIDE SEQUENCE</scope>
</reference>
<dbReference type="InterPro" id="IPR049517">
    <property type="entry name" value="ACX-like_C"/>
</dbReference>
<feature type="domain" description="Acetophenone carboxylase-like C-terminal" evidence="2">
    <location>
        <begin position="40"/>
        <end position="198"/>
    </location>
</feature>
<dbReference type="AlphaFoldDB" id="A0A0F8WZF4"/>
<proteinExistence type="predicted"/>
<accession>A0A0F8WZF4</accession>
<dbReference type="GO" id="GO:0005829">
    <property type="term" value="C:cytosol"/>
    <property type="evidence" value="ECO:0007669"/>
    <property type="project" value="TreeGrafter"/>
</dbReference>
<evidence type="ECO:0000259" key="2">
    <source>
        <dbReference type="Pfam" id="PF19278"/>
    </source>
</evidence>
<dbReference type="PANTHER" id="PTHR11365">
    <property type="entry name" value="5-OXOPROLINASE RELATED"/>
    <property type="match status" value="1"/>
</dbReference>
<name>A0A0F8WZF4_9ZZZZ</name>
<evidence type="ECO:0000313" key="3">
    <source>
        <dbReference type="EMBL" id="KKK62048.1"/>
    </source>
</evidence>
<feature type="domain" description="Hydantoinase B/oxoprolinase" evidence="1">
    <location>
        <begin position="241"/>
        <end position="363"/>
    </location>
</feature>
<dbReference type="GO" id="GO:0017168">
    <property type="term" value="F:5-oxoprolinase (ATP-hydrolyzing) activity"/>
    <property type="evidence" value="ECO:0007669"/>
    <property type="project" value="TreeGrafter"/>
</dbReference>
<evidence type="ECO:0000259" key="1">
    <source>
        <dbReference type="Pfam" id="PF02538"/>
    </source>
</evidence>
<feature type="non-terminal residue" evidence="3">
    <location>
        <position position="1"/>
    </location>
</feature>
<dbReference type="Pfam" id="PF19278">
    <property type="entry name" value="Hydant_A_C"/>
    <property type="match status" value="1"/>
</dbReference>
<dbReference type="InterPro" id="IPR045079">
    <property type="entry name" value="Oxoprolinase-like"/>
</dbReference>
<sequence length="363" mass="40044">LGIRRVLTHPDAGILSAYGIGMADFVRHRSHGVYRPYDERAVAALDETFEAMAADARAEVLDEGVPDRRIEVHRSLDLRYQGLDAYLTVGQPDDRTYGEAYEAQHKKLYGYTHQRRKLEIVAARVEVVGRSLQKLDQPQEATSGTPRPQRTVTSWFDARPHETRVFIREKLQPGHTITGPAIVCEPTSTTVIDPGWRAEVLGRGELLLQDHHRTGDCPNFRAAKMGLSPSAPQPSAPERADPIMLEIFNNQFAGIAEQMGITLRNTSSSVNVKERLDFSCAIFTPTGELVVNAPHIPVHLGAMSETVRAIVAENEAIKPGDVFVTNDPYRGGSHLPDVTVVTPVVDPKSGRLLFFTAGRAHHA</sequence>
<protein>
    <submittedName>
        <fullName evidence="3">Uncharacterized protein</fullName>
    </submittedName>
</protein>
<dbReference type="Pfam" id="PF02538">
    <property type="entry name" value="Hydantoinase_B"/>
    <property type="match status" value="1"/>
</dbReference>
<dbReference type="PANTHER" id="PTHR11365:SF23">
    <property type="entry name" value="HYPOTHETICAL 5-OXOPROLINASE (EUROFUNG)-RELATED"/>
    <property type="match status" value="1"/>
</dbReference>
<comment type="caution">
    <text evidence="3">The sequence shown here is derived from an EMBL/GenBank/DDBJ whole genome shotgun (WGS) entry which is preliminary data.</text>
</comment>
<dbReference type="GO" id="GO:0006749">
    <property type="term" value="P:glutathione metabolic process"/>
    <property type="evidence" value="ECO:0007669"/>
    <property type="project" value="TreeGrafter"/>
</dbReference>
<organism evidence="3">
    <name type="scientific">marine sediment metagenome</name>
    <dbReference type="NCBI Taxonomy" id="412755"/>
    <lineage>
        <taxon>unclassified sequences</taxon>
        <taxon>metagenomes</taxon>
        <taxon>ecological metagenomes</taxon>
    </lineage>
</organism>